<gene>
    <name evidence="3" type="ORF">G6045_21185</name>
</gene>
<dbReference type="RefSeq" id="WP_165333615.1">
    <property type="nucleotide sequence ID" value="NZ_JAAKZW010000090.1"/>
</dbReference>
<sequence length="307" mass="32106">MRTAIVRRTVLLLPLALVAALAACGDERAGGAGDRSRMSPPAASAAPHPRAQEVAAAWSGSGAAEQWAAGYHPMSPIVQLPDGGFHSAADRLAYGMQSARLDGELPATAPPSGQARFADGTTLTRPHIPARAAFRGLFGSFDDKHHLTVTGVEPGRMTLESSRGPVTVPAWLFTLKGYDTPLKRAALDPSKLPEPPIGPARGLDPGELGQVQQVLKFSVDARTLTVLSTHGDCDDGPRVAVFEDGDSVVLSGSVAGVKTDGPCTTALRIKKVTVRLDRPVGDRVLLDASTGRPVPYGEGFGRSPTWS</sequence>
<dbReference type="EMBL" id="JAAKZW010000090">
    <property type="protein sequence ID" value="NGO78160.1"/>
    <property type="molecule type" value="Genomic_DNA"/>
</dbReference>
<evidence type="ECO:0000313" key="3">
    <source>
        <dbReference type="EMBL" id="NGO78160.1"/>
    </source>
</evidence>
<dbReference type="Proteomes" id="UP000481109">
    <property type="component" value="Unassembled WGS sequence"/>
</dbReference>
<keyword evidence="4" id="KW-1185">Reference proteome</keyword>
<dbReference type="PROSITE" id="PS51257">
    <property type="entry name" value="PROKAR_LIPOPROTEIN"/>
    <property type="match status" value="1"/>
</dbReference>
<evidence type="ECO:0000256" key="1">
    <source>
        <dbReference type="SAM" id="MobiDB-lite"/>
    </source>
</evidence>
<organism evidence="3 4">
    <name type="scientific">Streptomyces mesophilus</name>
    <dbReference type="NCBI Taxonomy" id="1775132"/>
    <lineage>
        <taxon>Bacteria</taxon>
        <taxon>Bacillati</taxon>
        <taxon>Actinomycetota</taxon>
        <taxon>Actinomycetes</taxon>
        <taxon>Kitasatosporales</taxon>
        <taxon>Streptomycetaceae</taxon>
        <taxon>Streptomyces</taxon>
    </lineage>
</organism>
<name>A0A6G4XMW6_9ACTN</name>
<evidence type="ECO:0008006" key="5">
    <source>
        <dbReference type="Google" id="ProtNLM"/>
    </source>
</evidence>
<proteinExistence type="predicted"/>
<dbReference type="AlphaFoldDB" id="A0A6G4XMW6"/>
<keyword evidence="2" id="KW-0732">Signal</keyword>
<reference evidence="3 4" key="1">
    <citation type="submission" date="2020-02" db="EMBL/GenBank/DDBJ databases">
        <title>Whole-genome analyses of novel actinobacteria.</title>
        <authorList>
            <person name="Sahin N."/>
            <person name="Tokatli A."/>
        </authorList>
    </citation>
    <scope>NUCLEOTIDE SEQUENCE [LARGE SCALE GENOMIC DNA]</scope>
    <source>
        <strain evidence="3 4">YC504</strain>
    </source>
</reference>
<feature type="compositionally biased region" description="Low complexity" evidence="1">
    <location>
        <begin position="38"/>
        <end position="49"/>
    </location>
</feature>
<evidence type="ECO:0000256" key="2">
    <source>
        <dbReference type="SAM" id="SignalP"/>
    </source>
</evidence>
<evidence type="ECO:0000313" key="4">
    <source>
        <dbReference type="Proteomes" id="UP000481109"/>
    </source>
</evidence>
<feature type="signal peptide" evidence="2">
    <location>
        <begin position="1"/>
        <end position="22"/>
    </location>
</feature>
<comment type="caution">
    <text evidence="3">The sequence shown here is derived from an EMBL/GenBank/DDBJ whole genome shotgun (WGS) entry which is preliminary data.</text>
</comment>
<protein>
    <recommendedName>
        <fullName evidence="5">Lipoprotein</fullName>
    </recommendedName>
</protein>
<accession>A0A6G4XMW6</accession>
<feature type="region of interest" description="Disordered" evidence="1">
    <location>
        <begin position="29"/>
        <end position="50"/>
    </location>
</feature>
<feature type="chain" id="PRO_5026210304" description="Lipoprotein" evidence="2">
    <location>
        <begin position="23"/>
        <end position="307"/>
    </location>
</feature>